<dbReference type="PANTHER" id="PTHR37423:SF5">
    <property type="entry name" value="SOLUBLE LYTIC MUREIN TRANSGLYCOSYLASE"/>
    <property type="match status" value="1"/>
</dbReference>
<dbReference type="EMBL" id="JALNMH010000004">
    <property type="protein sequence ID" value="MCK7593379.1"/>
    <property type="molecule type" value="Genomic_DNA"/>
</dbReference>
<dbReference type="InterPro" id="IPR008258">
    <property type="entry name" value="Transglycosylase_SLT_dom_1"/>
</dbReference>
<evidence type="ECO:0000313" key="6">
    <source>
        <dbReference type="EMBL" id="MCK7593379.1"/>
    </source>
</evidence>
<dbReference type="RefSeq" id="WP_248206816.1">
    <property type="nucleotide sequence ID" value="NZ_JALNMH010000004.1"/>
</dbReference>
<dbReference type="SUPFAM" id="SSF48435">
    <property type="entry name" value="Bacterial muramidases"/>
    <property type="match status" value="1"/>
</dbReference>
<comment type="caution">
    <text evidence="6">The sequence shown here is derived from an EMBL/GenBank/DDBJ whole genome shotgun (WGS) entry which is preliminary data.</text>
</comment>
<dbReference type="Proteomes" id="UP001431449">
    <property type="component" value="Unassembled WGS sequence"/>
</dbReference>
<evidence type="ECO:0000256" key="2">
    <source>
        <dbReference type="ARBA" id="ARBA00022729"/>
    </source>
</evidence>
<proteinExistence type="inferred from homology"/>
<dbReference type="InterPro" id="IPR008939">
    <property type="entry name" value="Lytic_TGlycosylase_superhlx_U"/>
</dbReference>
<feature type="chain" id="PRO_5046820814" evidence="3">
    <location>
        <begin position="20"/>
        <end position="652"/>
    </location>
</feature>
<dbReference type="InterPro" id="IPR037061">
    <property type="entry name" value="Lytic_TGlycoase_superhlx_L_sf"/>
</dbReference>
<evidence type="ECO:0000313" key="7">
    <source>
        <dbReference type="Proteomes" id="UP001431449"/>
    </source>
</evidence>
<dbReference type="Gene3D" id="1.25.20.10">
    <property type="entry name" value="Bacterial muramidases"/>
    <property type="match status" value="1"/>
</dbReference>
<feature type="signal peptide" evidence="3">
    <location>
        <begin position="1"/>
        <end position="19"/>
    </location>
</feature>
<dbReference type="PANTHER" id="PTHR37423">
    <property type="entry name" value="SOLUBLE LYTIC MUREIN TRANSGLYCOSYLASE-RELATED"/>
    <property type="match status" value="1"/>
</dbReference>
<keyword evidence="2 3" id="KW-0732">Signal</keyword>
<dbReference type="PROSITE" id="PS00922">
    <property type="entry name" value="TRANSGLYCOSYLASE"/>
    <property type="match status" value="1"/>
</dbReference>
<organism evidence="6 7">
    <name type="scientific">Pseudomarimonas salicorniae</name>
    <dbReference type="NCBI Taxonomy" id="2933270"/>
    <lineage>
        <taxon>Bacteria</taxon>
        <taxon>Pseudomonadati</taxon>
        <taxon>Pseudomonadota</taxon>
        <taxon>Gammaproteobacteria</taxon>
        <taxon>Lysobacterales</taxon>
        <taxon>Lysobacteraceae</taxon>
        <taxon>Pseudomarimonas</taxon>
    </lineage>
</organism>
<gene>
    <name evidence="6" type="ORF">M0G41_06820</name>
</gene>
<protein>
    <submittedName>
        <fullName evidence="6">Transglycosylase SLT domain-containing protein</fullName>
    </submittedName>
</protein>
<name>A0ABT0GFR1_9GAMM</name>
<evidence type="ECO:0000256" key="3">
    <source>
        <dbReference type="SAM" id="SignalP"/>
    </source>
</evidence>
<feature type="domain" description="Lytic transglycosylase superhelical linker" evidence="5">
    <location>
        <begin position="395"/>
        <end position="454"/>
    </location>
</feature>
<reference evidence="6" key="1">
    <citation type="submission" date="2022-04" db="EMBL/GenBank/DDBJ databases">
        <title>Lysobacter sp. CAU 1642 isolated from sea sand.</title>
        <authorList>
            <person name="Kim W."/>
        </authorList>
    </citation>
    <scope>NUCLEOTIDE SEQUENCE</scope>
    <source>
        <strain evidence="6">CAU 1642</strain>
    </source>
</reference>
<dbReference type="InterPro" id="IPR012289">
    <property type="entry name" value="Lytic_TGlycosylase_superhlx_L"/>
</dbReference>
<dbReference type="SUPFAM" id="SSF53955">
    <property type="entry name" value="Lysozyme-like"/>
    <property type="match status" value="1"/>
</dbReference>
<sequence>MNIRVVLLLCLILPQCAAAASLADRRSEFRRALDGVERGQSLVGDDRRALLDHPLFSYIEYAELRRGLKQATPAAVEDFARRHPGHPQLARLQDSWLQELARRGEWRAVAARAGSAESTDSRCHVVHARLKTAPDAAAWTEAEALWRTGRSAPSACDPVFAALSASGRLTPALRWARIELAAAEGNAGLMRFLARSLPAEEQALATGYADFIDSGAGNPASWPQDQRSAEVLGTGIARLARRDSDRAERLLEAHKALLGRSPEALQRAWHGVALWTAASYQPAAAARFAKVPDAAYDTQLHEWRVREALSREDWRSARKAIAAMPEALREGPRWRYAAARLDQIDGRQAEAEAGFALLAQEAHYHGFLAADRLGSPYPLCPLDLPRDAALRGRVGTLPGIQNALELHALGRYGWALGEWKAAIAGLPDLERRVAVELAVDSGWTDRAVFDLSKGDDLRYYRLRFPLAYQKHLTREAGQRDLDPAWVAALIRAESAWNPAARSHANARGLMQLLPGTGQDIARKLGISWSGASDLYQPRSNITLGTEYLADMLARKAEQPFLATAAYNAGPAPIARWRSQRPPREVDLWIETIPYWETRDYVVRVMAFSVIYDWRLGQDAYPLSERLRAQPDRRVARSPFACPAPASVARTSP</sequence>
<accession>A0ABT0GFR1</accession>
<dbReference type="InterPro" id="IPR000189">
    <property type="entry name" value="Transglyc_AS"/>
</dbReference>
<evidence type="ECO:0000256" key="1">
    <source>
        <dbReference type="ARBA" id="ARBA00007734"/>
    </source>
</evidence>
<dbReference type="InterPro" id="IPR023346">
    <property type="entry name" value="Lysozyme-like_dom_sf"/>
</dbReference>
<evidence type="ECO:0000259" key="5">
    <source>
        <dbReference type="Pfam" id="PF14718"/>
    </source>
</evidence>
<dbReference type="Gene3D" id="1.10.1240.20">
    <property type="entry name" value="Lytic transglycosylase, superhelical linker domain"/>
    <property type="match status" value="1"/>
</dbReference>
<dbReference type="CDD" id="cd13401">
    <property type="entry name" value="Slt70-like"/>
    <property type="match status" value="1"/>
</dbReference>
<keyword evidence="7" id="KW-1185">Reference proteome</keyword>
<comment type="similarity">
    <text evidence="1">Belongs to the transglycosylase Slt family.</text>
</comment>
<dbReference type="Pfam" id="PF14718">
    <property type="entry name" value="SLT_L"/>
    <property type="match status" value="1"/>
</dbReference>
<dbReference type="Pfam" id="PF01464">
    <property type="entry name" value="SLT"/>
    <property type="match status" value="1"/>
</dbReference>
<evidence type="ECO:0000259" key="4">
    <source>
        <dbReference type="Pfam" id="PF01464"/>
    </source>
</evidence>
<dbReference type="Gene3D" id="1.10.530.10">
    <property type="match status" value="1"/>
</dbReference>
<feature type="domain" description="Transglycosylase SLT" evidence="4">
    <location>
        <begin position="476"/>
        <end position="583"/>
    </location>
</feature>